<reference evidence="6" key="1">
    <citation type="submission" date="2017-06" db="EMBL/GenBank/DDBJ databases">
        <title>Herbaspirillum phytohormonus sp. nov., isolated from the root nodule of Robinia pseudoacacia in lead-zinc mine.</title>
        <authorList>
            <person name="Fan M."/>
            <person name="Lin Y."/>
        </authorList>
    </citation>
    <scope>NUCLEOTIDE SEQUENCE [LARGE SCALE GENOMIC DNA]</scope>
    <source>
        <strain evidence="6">SC-089</strain>
    </source>
</reference>
<dbReference type="InterPro" id="IPR036291">
    <property type="entry name" value="NAD(P)-bd_dom_sf"/>
</dbReference>
<dbReference type="GO" id="GO:0016491">
    <property type="term" value="F:oxidoreductase activity"/>
    <property type="evidence" value="ECO:0007669"/>
    <property type="project" value="UniProtKB-KW"/>
</dbReference>
<dbReference type="PANTHER" id="PTHR43639:SF1">
    <property type="entry name" value="SHORT-CHAIN DEHYDROGENASE_REDUCTASE FAMILY PROTEIN"/>
    <property type="match status" value="1"/>
</dbReference>
<dbReference type="PRINTS" id="PR00080">
    <property type="entry name" value="SDRFAMILY"/>
</dbReference>
<dbReference type="SUPFAM" id="SSF51735">
    <property type="entry name" value="NAD(P)-binding Rossmann-fold domains"/>
    <property type="match status" value="1"/>
</dbReference>
<keyword evidence="2" id="KW-0560">Oxidoreductase</keyword>
<evidence type="ECO:0000256" key="2">
    <source>
        <dbReference type="ARBA" id="ARBA00023002"/>
    </source>
</evidence>
<dbReference type="InterPro" id="IPR002347">
    <property type="entry name" value="SDR_fam"/>
</dbReference>
<dbReference type="PRINTS" id="PR00081">
    <property type="entry name" value="GDHRDH"/>
</dbReference>
<feature type="domain" description="Ketoreductase" evidence="4">
    <location>
        <begin position="32"/>
        <end position="211"/>
    </location>
</feature>
<proteinExistence type="inferred from homology"/>
<evidence type="ECO:0000313" key="6">
    <source>
        <dbReference type="Proteomes" id="UP000214603"/>
    </source>
</evidence>
<organism evidence="5 6">
    <name type="scientific">Candidimonas nitroreducens</name>
    <dbReference type="NCBI Taxonomy" id="683354"/>
    <lineage>
        <taxon>Bacteria</taxon>
        <taxon>Pseudomonadati</taxon>
        <taxon>Pseudomonadota</taxon>
        <taxon>Betaproteobacteria</taxon>
        <taxon>Burkholderiales</taxon>
        <taxon>Alcaligenaceae</taxon>
        <taxon>Candidimonas</taxon>
    </lineage>
</organism>
<dbReference type="EMBL" id="NJIH01000004">
    <property type="protein sequence ID" value="OWT61912.1"/>
    <property type="molecule type" value="Genomic_DNA"/>
</dbReference>
<evidence type="ECO:0000256" key="3">
    <source>
        <dbReference type="RuleBase" id="RU000363"/>
    </source>
</evidence>
<name>A0A225MLR9_9BURK</name>
<dbReference type="InterPro" id="IPR057326">
    <property type="entry name" value="KR_dom"/>
</dbReference>
<comment type="similarity">
    <text evidence="1 3">Belongs to the short-chain dehydrogenases/reductases (SDR) family.</text>
</comment>
<dbReference type="AlphaFoldDB" id="A0A225MLR9"/>
<dbReference type="FunFam" id="3.40.50.720:FF:000084">
    <property type="entry name" value="Short-chain dehydrogenase reductase"/>
    <property type="match status" value="1"/>
</dbReference>
<protein>
    <submittedName>
        <fullName evidence="5">Short-chain dehydrogenase</fullName>
    </submittedName>
</protein>
<dbReference type="CDD" id="cd05233">
    <property type="entry name" value="SDR_c"/>
    <property type="match status" value="1"/>
</dbReference>
<keyword evidence="6" id="KW-1185">Reference proteome</keyword>
<dbReference type="Pfam" id="PF00106">
    <property type="entry name" value="adh_short"/>
    <property type="match status" value="1"/>
</dbReference>
<dbReference type="Proteomes" id="UP000214603">
    <property type="component" value="Unassembled WGS sequence"/>
</dbReference>
<evidence type="ECO:0000259" key="4">
    <source>
        <dbReference type="SMART" id="SM00822"/>
    </source>
</evidence>
<accession>A0A225MLR9</accession>
<evidence type="ECO:0000256" key="1">
    <source>
        <dbReference type="ARBA" id="ARBA00006484"/>
    </source>
</evidence>
<gene>
    <name evidence="5" type="ORF">CEY11_08795</name>
</gene>
<sequence>MARSFRRRGRNTGGQSIRRRAVVTVDINAGQRTAIITGASRGIGAAVAIALAQRGIGCVLAVRNPDAANDTRLAIERHGGSCRVLRCDVSSRDDARNAVQKTLDVAGRLDILVNNAGQISPIGHVADTEPEQWAAAVATNLVGPYYLLQAALPALLASRGAIVNLSTGAAHTPREGWSAYCSAKAGLAMLTRCVAAEYGDRGISVYGFQPGFVDTAMQAAIRQSGMNDISRMPREKLAPPELSAGVIAWLADTRPQDINGHELSIQDASLVERARQSREQGI</sequence>
<comment type="caution">
    <text evidence="5">The sequence shown here is derived from an EMBL/GenBank/DDBJ whole genome shotgun (WGS) entry which is preliminary data.</text>
</comment>
<evidence type="ECO:0000313" key="5">
    <source>
        <dbReference type="EMBL" id="OWT61912.1"/>
    </source>
</evidence>
<dbReference type="Gene3D" id="3.40.50.720">
    <property type="entry name" value="NAD(P)-binding Rossmann-like Domain"/>
    <property type="match status" value="1"/>
</dbReference>
<dbReference type="SMART" id="SM00822">
    <property type="entry name" value="PKS_KR"/>
    <property type="match status" value="1"/>
</dbReference>
<dbReference type="PANTHER" id="PTHR43639">
    <property type="entry name" value="OXIDOREDUCTASE, SHORT-CHAIN DEHYDROGENASE/REDUCTASE FAMILY (AFU_ORTHOLOGUE AFUA_5G02870)"/>
    <property type="match status" value="1"/>
</dbReference>